<proteinExistence type="predicted"/>
<dbReference type="GO" id="GO:0006508">
    <property type="term" value="P:proteolysis"/>
    <property type="evidence" value="ECO:0007669"/>
    <property type="project" value="InterPro"/>
</dbReference>
<feature type="domain" description="Peptidase M17 leucyl aminopeptidase N-terminal" evidence="1">
    <location>
        <begin position="29"/>
        <end position="94"/>
    </location>
</feature>
<feature type="non-terminal residue" evidence="2">
    <location>
        <position position="95"/>
    </location>
</feature>
<reference evidence="2" key="1">
    <citation type="submission" date="2018-05" db="EMBL/GenBank/DDBJ databases">
        <authorList>
            <person name="Lanie J.A."/>
            <person name="Ng W.-L."/>
            <person name="Kazmierczak K.M."/>
            <person name="Andrzejewski T.M."/>
            <person name="Davidsen T.M."/>
            <person name="Wayne K.J."/>
            <person name="Tettelin H."/>
            <person name="Glass J.I."/>
            <person name="Rusch D."/>
            <person name="Podicherti R."/>
            <person name="Tsui H.-C.T."/>
            <person name="Winkler M.E."/>
        </authorList>
    </citation>
    <scope>NUCLEOTIDE SEQUENCE</scope>
</reference>
<dbReference type="InterPro" id="IPR008283">
    <property type="entry name" value="Peptidase_M17_N"/>
</dbReference>
<dbReference type="InterPro" id="IPR043472">
    <property type="entry name" value="Macro_dom-like"/>
</dbReference>
<protein>
    <recommendedName>
        <fullName evidence="1">Peptidase M17 leucyl aminopeptidase N-terminal domain-containing protein</fullName>
    </recommendedName>
</protein>
<sequence>MYITTESEDSAIFMEWNNSEFGEAGNQLILPLFEGPKKAPNNALSGLSRSQRSLVREAIASDDFEGKKNQRMAVWTPGCRVLLVGMGKKDEFGHR</sequence>
<evidence type="ECO:0000313" key="2">
    <source>
        <dbReference type="EMBL" id="SUZ92992.1"/>
    </source>
</evidence>
<dbReference type="EMBL" id="UINC01002109">
    <property type="protein sequence ID" value="SUZ92992.1"/>
    <property type="molecule type" value="Genomic_DNA"/>
</dbReference>
<name>A0A381RMC1_9ZZZZ</name>
<evidence type="ECO:0000259" key="1">
    <source>
        <dbReference type="Pfam" id="PF02789"/>
    </source>
</evidence>
<organism evidence="2">
    <name type="scientific">marine metagenome</name>
    <dbReference type="NCBI Taxonomy" id="408172"/>
    <lineage>
        <taxon>unclassified sequences</taxon>
        <taxon>metagenomes</taxon>
        <taxon>ecological metagenomes</taxon>
    </lineage>
</organism>
<dbReference type="GO" id="GO:0070006">
    <property type="term" value="F:metalloaminopeptidase activity"/>
    <property type="evidence" value="ECO:0007669"/>
    <property type="project" value="InterPro"/>
</dbReference>
<dbReference type="SUPFAM" id="SSF52949">
    <property type="entry name" value="Macro domain-like"/>
    <property type="match status" value="1"/>
</dbReference>
<gene>
    <name evidence="2" type="ORF">METZ01_LOCUS45846</name>
</gene>
<dbReference type="Gene3D" id="3.40.220.10">
    <property type="entry name" value="Leucine Aminopeptidase, subunit E, domain 1"/>
    <property type="match status" value="1"/>
</dbReference>
<dbReference type="Pfam" id="PF02789">
    <property type="entry name" value="Peptidase_M17_N"/>
    <property type="match status" value="1"/>
</dbReference>
<dbReference type="AlphaFoldDB" id="A0A381RMC1"/>
<accession>A0A381RMC1</accession>